<gene>
    <name evidence="2" type="ORF">H6A60_07600</name>
</gene>
<feature type="signal peptide" evidence="1">
    <location>
        <begin position="1"/>
        <end position="23"/>
    </location>
</feature>
<reference evidence="2 3" key="1">
    <citation type="journal article" date="2021" name="Sci. Rep.">
        <title>The distribution of antibiotic resistance genes in chicken gut microbiota commensals.</title>
        <authorList>
            <person name="Juricova H."/>
            <person name="Matiasovicova J."/>
            <person name="Kubasova T."/>
            <person name="Cejkova D."/>
            <person name="Rychlik I."/>
        </authorList>
    </citation>
    <scope>NUCLEOTIDE SEQUENCE [LARGE SCALE GENOMIC DNA]</scope>
    <source>
        <strain evidence="2 3">An829</strain>
    </source>
</reference>
<dbReference type="InterPro" id="IPR036866">
    <property type="entry name" value="RibonucZ/Hydroxyglut_hydro"/>
</dbReference>
<dbReference type="PROSITE" id="PS51257">
    <property type="entry name" value="PROKAR_LIPOPROTEIN"/>
    <property type="match status" value="1"/>
</dbReference>
<name>A0ABS2DSM6_9BURK</name>
<evidence type="ECO:0000313" key="2">
    <source>
        <dbReference type="EMBL" id="MBM6704346.1"/>
    </source>
</evidence>
<comment type="caution">
    <text evidence="2">The sequence shown here is derived from an EMBL/GenBank/DDBJ whole genome shotgun (WGS) entry which is preliminary data.</text>
</comment>
<organism evidence="2 3">
    <name type="scientific">Sutterella massiliensis</name>
    <dbReference type="NCBI Taxonomy" id="1816689"/>
    <lineage>
        <taxon>Bacteria</taxon>
        <taxon>Pseudomonadati</taxon>
        <taxon>Pseudomonadota</taxon>
        <taxon>Betaproteobacteria</taxon>
        <taxon>Burkholderiales</taxon>
        <taxon>Sutterellaceae</taxon>
        <taxon>Sutterella</taxon>
    </lineage>
</organism>
<evidence type="ECO:0000256" key="1">
    <source>
        <dbReference type="SAM" id="SignalP"/>
    </source>
</evidence>
<dbReference type="Gene3D" id="3.60.15.10">
    <property type="entry name" value="Ribonuclease Z/Hydroxyacylglutathione hydrolase-like"/>
    <property type="match status" value="1"/>
</dbReference>
<evidence type="ECO:0000313" key="3">
    <source>
        <dbReference type="Proteomes" id="UP000715095"/>
    </source>
</evidence>
<dbReference type="Proteomes" id="UP000715095">
    <property type="component" value="Unassembled WGS sequence"/>
</dbReference>
<accession>A0ABS2DSM6</accession>
<evidence type="ECO:0008006" key="4">
    <source>
        <dbReference type="Google" id="ProtNLM"/>
    </source>
</evidence>
<dbReference type="RefSeq" id="WP_205103028.1">
    <property type="nucleotide sequence ID" value="NZ_JACJJC010000010.1"/>
</dbReference>
<protein>
    <recommendedName>
        <fullName evidence="4">MBL fold metallo-hydrolase</fullName>
    </recommendedName>
</protein>
<keyword evidence="1" id="KW-0732">Signal</keyword>
<dbReference type="EMBL" id="JACJJC010000010">
    <property type="protein sequence ID" value="MBM6704346.1"/>
    <property type="molecule type" value="Genomic_DNA"/>
</dbReference>
<sequence>MKTYLRTLPLLLAGLFACAGSQAAPLGAGNVSIEAVKGADDVKIHAWETEDPMRSAVIAIEGQNAILAIESPAFRDDFPLWRDYLTKTGKPVEALLLSSHPGDGSGWYGKAKPMATAAAEKSIQSGPVAAMVKSLRQGFGETFDDVAVKNIETLEKDVPQEVAGFTVIAHDASDGTLFVFPKLKVAYIHMLSADYHSILPGKAAAQGYIADLEYLKKSGVERIYTSHHEPESADAIDTKLAYVRFVIQAAEKAQTADEFKAAVKAEYPSYKRDQYLDMTAAGFFPAK</sequence>
<proteinExistence type="predicted"/>
<feature type="chain" id="PRO_5047250615" description="MBL fold metallo-hydrolase" evidence="1">
    <location>
        <begin position="24"/>
        <end position="287"/>
    </location>
</feature>
<keyword evidence="3" id="KW-1185">Reference proteome</keyword>
<dbReference type="SUPFAM" id="SSF56281">
    <property type="entry name" value="Metallo-hydrolase/oxidoreductase"/>
    <property type="match status" value="1"/>
</dbReference>